<evidence type="ECO:0000313" key="3">
    <source>
        <dbReference type="EMBL" id="MEQ2441832.1"/>
    </source>
</evidence>
<feature type="region of interest" description="Disordered" evidence="1">
    <location>
        <begin position="106"/>
        <end position="129"/>
    </location>
</feature>
<evidence type="ECO:0008006" key="5">
    <source>
        <dbReference type="Google" id="ProtNLM"/>
    </source>
</evidence>
<dbReference type="Proteomes" id="UP001489509">
    <property type="component" value="Unassembled WGS sequence"/>
</dbReference>
<name>A0ABV1E3F1_9FIRM</name>
<sequence>MQKVLKVGRILLSIIAVIVFAYGMINFMIASLQSVRDYKKEISQGKVTSSGIVVYEEERAKGPISDDSSSRFYGLLGFAGGVLFVLVNIGAIIRFGAEQNRCYQEERQARKEQKQKEKEEKPYRKNKCP</sequence>
<keyword evidence="2" id="KW-1133">Transmembrane helix</keyword>
<organism evidence="3 4">
    <name type="scientific">Solibaculum intestinale</name>
    <dbReference type="NCBI Taxonomy" id="3133165"/>
    <lineage>
        <taxon>Bacteria</taxon>
        <taxon>Bacillati</taxon>
        <taxon>Bacillota</taxon>
        <taxon>Clostridia</taxon>
        <taxon>Eubacteriales</taxon>
        <taxon>Oscillospiraceae</taxon>
        <taxon>Solibaculum</taxon>
    </lineage>
</organism>
<evidence type="ECO:0000256" key="1">
    <source>
        <dbReference type="SAM" id="MobiDB-lite"/>
    </source>
</evidence>
<reference evidence="3 4" key="1">
    <citation type="submission" date="2024-03" db="EMBL/GenBank/DDBJ databases">
        <title>Human intestinal bacterial collection.</title>
        <authorList>
            <person name="Pauvert C."/>
            <person name="Hitch T.C.A."/>
            <person name="Clavel T."/>
        </authorList>
    </citation>
    <scope>NUCLEOTIDE SEQUENCE [LARGE SCALE GENOMIC DNA]</scope>
    <source>
        <strain evidence="3 4">CLA-JM-H44</strain>
    </source>
</reference>
<protein>
    <recommendedName>
        <fullName evidence="5">DUF4359 domain-containing protein</fullName>
    </recommendedName>
</protein>
<keyword evidence="2" id="KW-0812">Transmembrane</keyword>
<feature type="compositionally biased region" description="Basic and acidic residues" evidence="1">
    <location>
        <begin position="106"/>
        <end position="123"/>
    </location>
</feature>
<dbReference type="RefSeq" id="WP_349221140.1">
    <property type="nucleotide sequence ID" value="NZ_JBBMFD010000053.1"/>
</dbReference>
<evidence type="ECO:0000313" key="4">
    <source>
        <dbReference type="Proteomes" id="UP001489509"/>
    </source>
</evidence>
<accession>A0ABV1E3F1</accession>
<dbReference type="EMBL" id="JBBMFD010000053">
    <property type="protein sequence ID" value="MEQ2441832.1"/>
    <property type="molecule type" value="Genomic_DNA"/>
</dbReference>
<keyword evidence="4" id="KW-1185">Reference proteome</keyword>
<proteinExistence type="predicted"/>
<feature type="transmembrane region" description="Helical" evidence="2">
    <location>
        <begin position="7"/>
        <end position="29"/>
    </location>
</feature>
<keyword evidence="2" id="KW-0472">Membrane</keyword>
<gene>
    <name evidence="3" type="ORF">WMO26_13425</name>
</gene>
<comment type="caution">
    <text evidence="3">The sequence shown here is derived from an EMBL/GenBank/DDBJ whole genome shotgun (WGS) entry which is preliminary data.</text>
</comment>
<evidence type="ECO:0000256" key="2">
    <source>
        <dbReference type="SAM" id="Phobius"/>
    </source>
</evidence>
<feature type="transmembrane region" description="Helical" evidence="2">
    <location>
        <begin position="72"/>
        <end position="97"/>
    </location>
</feature>